<dbReference type="AlphaFoldDB" id="A0A0K2UP85"/>
<name>A0A0K2UP85_LEPSM</name>
<evidence type="ECO:0000313" key="1">
    <source>
        <dbReference type="EMBL" id="CDW39541.1"/>
    </source>
</evidence>
<sequence>IGNFCRKVLKKRRKLIGNFCRKVQITPSLRINIGNIGITESRRKAPSNNVCYRLKIFLFFFNDFKRCFQLLKLNIP</sequence>
<feature type="non-terminal residue" evidence="1">
    <location>
        <position position="1"/>
    </location>
</feature>
<protein>
    <submittedName>
        <fullName evidence="1">Uncharacterized protein</fullName>
    </submittedName>
</protein>
<dbReference type="EMBL" id="HACA01022180">
    <property type="protein sequence ID" value="CDW39541.1"/>
    <property type="molecule type" value="Transcribed_RNA"/>
</dbReference>
<proteinExistence type="predicted"/>
<reference evidence="1" key="1">
    <citation type="submission" date="2014-05" db="EMBL/GenBank/DDBJ databases">
        <authorList>
            <person name="Chronopoulou M."/>
        </authorList>
    </citation>
    <scope>NUCLEOTIDE SEQUENCE</scope>
    <source>
        <tissue evidence="1">Whole organism</tissue>
    </source>
</reference>
<accession>A0A0K2UP85</accession>
<organism evidence="1">
    <name type="scientific">Lepeophtheirus salmonis</name>
    <name type="common">Salmon louse</name>
    <name type="synonym">Caligus salmonis</name>
    <dbReference type="NCBI Taxonomy" id="72036"/>
    <lineage>
        <taxon>Eukaryota</taxon>
        <taxon>Metazoa</taxon>
        <taxon>Ecdysozoa</taxon>
        <taxon>Arthropoda</taxon>
        <taxon>Crustacea</taxon>
        <taxon>Multicrustacea</taxon>
        <taxon>Hexanauplia</taxon>
        <taxon>Copepoda</taxon>
        <taxon>Siphonostomatoida</taxon>
        <taxon>Caligidae</taxon>
        <taxon>Lepeophtheirus</taxon>
    </lineage>
</organism>